<gene>
    <name evidence="2" type="ORF">BXY39_0366</name>
</gene>
<dbReference type="PANTHER" id="PTHR14859">
    <property type="entry name" value="CALCOFLUOR WHITE HYPERSENSITIVE PROTEIN PRECURSOR"/>
    <property type="match status" value="1"/>
</dbReference>
<dbReference type="OrthoDB" id="9813425at2"/>
<dbReference type="RefSeq" id="WP_121937111.1">
    <property type="nucleotide sequence ID" value="NZ_REFR01000009.1"/>
</dbReference>
<protein>
    <submittedName>
        <fullName evidence="2">Endonuclease/exonuclease/phosphatase family metal-dependent hydrolase</fullName>
    </submittedName>
</protein>
<organism evidence="2 3">
    <name type="scientific">Eilatimonas milleporae</name>
    <dbReference type="NCBI Taxonomy" id="911205"/>
    <lineage>
        <taxon>Bacteria</taxon>
        <taxon>Pseudomonadati</taxon>
        <taxon>Pseudomonadota</taxon>
        <taxon>Alphaproteobacteria</taxon>
        <taxon>Kordiimonadales</taxon>
        <taxon>Kordiimonadaceae</taxon>
        <taxon>Eilatimonas</taxon>
    </lineage>
</organism>
<dbReference type="SUPFAM" id="SSF56219">
    <property type="entry name" value="DNase I-like"/>
    <property type="match status" value="1"/>
</dbReference>
<reference evidence="2 3" key="1">
    <citation type="submission" date="2018-10" db="EMBL/GenBank/DDBJ databases">
        <title>Genomic Encyclopedia of Archaeal and Bacterial Type Strains, Phase II (KMG-II): from individual species to whole genera.</title>
        <authorList>
            <person name="Goeker M."/>
        </authorList>
    </citation>
    <scope>NUCLEOTIDE SEQUENCE [LARGE SCALE GENOMIC DNA]</scope>
    <source>
        <strain evidence="2 3">DSM 25217</strain>
    </source>
</reference>
<dbReference type="Proteomes" id="UP000271227">
    <property type="component" value="Unassembled WGS sequence"/>
</dbReference>
<keyword evidence="3" id="KW-1185">Reference proteome</keyword>
<evidence type="ECO:0000313" key="2">
    <source>
        <dbReference type="EMBL" id="RMB11879.1"/>
    </source>
</evidence>
<evidence type="ECO:0000259" key="1">
    <source>
        <dbReference type="Pfam" id="PF03372"/>
    </source>
</evidence>
<dbReference type="PANTHER" id="PTHR14859:SF1">
    <property type="entry name" value="PGAP2-INTERACTING PROTEIN"/>
    <property type="match status" value="1"/>
</dbReference>
<dbReference type="InterPro" id="IPR005135">
    <property type="entry name" value="Endo/exonuclease/phosphatase"/>
</dbReference>
<evidence type="ECO:0000313" key="3">
    <source>
        <dbReference type="Proteomes" id="UP000271227"/>
    </source>
</evidence>
<keyword evidence="2" id="KW-0255">Endonuclease</keyword>
<name>A0A3M0CWT4_9PROT</name>
<accession>A0A3M0CWT4</accession>
<dbReference type="Pfam" id="PF03372">
    <property type="entry name" value="Exo_endo_phos"/>
    <property type="match status" value="1"/>
</dbReference>
<dbReference type="InterPro" id="IPR051916">
    <property type="entry name" value="GPI-anchor_lipid_remodeler"/>
</dbReference>
<dbReference type="InParanoid" id="A0A3M0CWT4"/>
<keyword evidence="2" id="KW-0540">Nuclease</keyword>
<dbReference type="GO" id="GO:0006506">
    <property type="term" value="P:GPI anchor biosynthetic process"/>
    <property type="evidence" value="ECO:0007669"/>
    <property type="project" value="TreeGrafter"/>
</dbReference>
<dbReference type="Gene3D" id="3.60.10.10">
    <property type="entry name" value="Endonuclease/exonuclease/phosphatase"/>
    <property type="match status" value="1"/>
</dbReference>
<dbReference type="AlphaFoldDB" id="A0A3M0CWT4"/>
<sequence length="362" mass="39545">MVMRALKGFAAVLALLVTAFAVWVYASTHHPAAEEPAIIAGTDNAPLAPAGRALTVMSWNIQFLAGNRDNHFFYTGGTDPWPDLARTVTVADEVAAVITDADPDIVLLQEVDDGADRTHGRDQLAMLLDRLAGRYPVHTSAFYWKAAFVPHPAIMGRVGMKLTILSKYRLENAVRHALPAISSDDILRRQFNMKRAVLTADLPLEDGGRLHVMNAHLSAFAQGSDTMKRQVAKVMSLIQSQEDTDTPWIIGGDFNLLPSDGVYERMTADTRRDYNPAGTELAPMMARFKAIPSLTAANGPDAALWFTHGPPDDPARAPDKTLDYLFYGGPLRLGDHGVLHDGTRLISDHLPVMAAFAVKTER</sequence>
<dbReference type="EMBL" id="REFR01000009">
    <property type="protein sequence ID" value="RMB11879.1"/>
    <property type="molecule type" value="Genomic_DNA"/>
</dbReference>
<proteinExistence type="predicted"/>
<dbReference type="GO" id="GO:0004527">
    <property type="term" value="F:exonuclease activity"/>
    <property type="evidence" value="ECO:0007669"/>
    <property type="project" value="UniProtKB-KW"/>
</dbReference>
<dbReference type="GO" id="GO:0004519">
    <property type="term" value="F:endonuclease activity"/>
    <property type="evidence" value="ECO:0007669"/>
    <property type="project" value="UniProtKB-KW"/>
</dbReference>
<keyword evidence="2" id="KW-0269">Exonuclease</keyword>
<dbReference type="GO" id="GO:0016020">
    <property type="term" value="C:membrane"/>
    <property type="evidence" value="ECO:0007669"/>
    <property type="project" value="GOC"/>
</dbReference>
<keyword evidence="2" id="KW-0378">Hydrolase</keyword>
<comment type="caution">
    <text evidence="2">The sequence shown here is derived from an EMBL/GenBank/DDBJ whole genome shotgun (WGS) entry which is preliminary data.</text>
</comment>
<dbReference type="InterPro" id="IPR036691">
    <property type="entry name" value="Endo/exonu/phosph_ase_sf"/>
</dbReference>
<feature type="domain" description="Endonuclease/exonuclease/phosphatase" evidence="1">
    <location>
        <begin position="57"/>
        <end position="349"/>
    </location>
</feature>